<dbReference type="PROSITE" id="PS51375">
    <property type="entry name" value="PPR"/>
    <property type="match status" value="1"/>
</dbReference>
<keyword evidence="4" id="KW-1185">Reference proteome</keyword>
<evidence type="ECO:0000313" key="3">
    <source>
        <dbReference type="EMBL" id="MQL73739.1"/>
    </source>
</evidence>
<dbReference type="GO" id="GO:0003723">
    <property type="term" value="F:RNA binding"/>
    <property type="evidence" value="ECO:0007669"/>
    <property type="project" value="InterPro"/>
</dbReference>
<dbReference type="Gene3D" id="1.25.40.10">
    <property type="entry name" value="Tetratricopeptide repeat domain"/>
    <property type="match status" value="1"/>
</dbReference>
<accession>A0A843TZQ7</accession>
<dbReference type="PANTHER" id="PTHR47926">
    <property type="entry name" value="PENTATRICOPEPTIDE REPEAT-CONTAINING PROTEIN"/>
    <property type="match status" value="1"/>
</dbReference>
<evidence type="ECO:0000256" key="1">
    <source>
        <dbReference type="ARBA" id="ARBA00022737"/>
    </source>
</evidence>
<dbReference type="AlphaFoldDB" id="A0A843TZQ7"/>
<feature type="repeat" description="PPR" evidence="2">
    <location>
        <begin position="159"/>
        <end position="193"/>
    </location>
</feature>
<sequence length="207" mass="22009">MFLSKIGIATRTGAATLCSGPGVFIFSHSPRRRLQQITFFPSLHALLLFRLPGPPATARSAALLHASSVWGSEMSRSCCPSTAPALRPGCPSHLFLLKLVAAAPASPTSWSLVAAVHCHIFKSGFLDGVVVATALVGSLARCSDLDGALQVFDGMCERDVAAWNAMLSGISRNGNAQHALLLFRRMLLAAMPPNSVTLSIILQDWRC</sequence>
<dbReference type="InterPro" id="IPR002885">
    <property type="entry name" value="PPR_rpt"/>
</dbReference>
<name>A0A843TZQ7_COLES</name>
<reference evidence="3" key="1">
    <citation type="submission" date="2017-07" db="EMBL/GenBank/DDBJ databases">
        <title>Taro Niue Genome Assembly and Annotation.</title>
        <authorList>
            <person name="Atibalentja N."/>
            <person name="Keating K."/>
            <person name="Fields C.J."/>
        </authorList>
    </citation>
    <scope>NUCLEOTIDE SEQUENCE</scope>
    <source>
        <strain evidence="3">Niue_2</strain>
        <tissue evidence="3">Leaf</tissue>
    </source>
</reference>
<dbReference type="InterPro" id="IPR046960">
    <property type="entry name" value="PPR_At4g14850-like_plant"/>
</dbReference>
<protein>
    <recommendedName>
        <fullName evidence="5">Pentatricopeptide repeat-containing protein</fullName>
    </recommendedName>
</protein>
<comment type="caution">
    <text evidence="3">The sequence shown here is derived from an EMBL/GenBank/DDBJ whole genome shotgun (WGS) entry which is preliminary data.</text>
</comment>
<proteinExistence type="predicted"/>
<evidence type="ECO:0000256" key="2">
    <source>
        <dbReference type="PROSITE-ProRule" id="PRU00708"/>
    </source>
</evidence>
<gene>
    <name evidence="3" type="ORF">Taro_006097</name>
</gene>
<keyword evidence="1" id="KW-0677">Repeat</keyword>
<dbReference type="EMBL" id="NMUH01000178">
    <property type="protein sequence ID" value="MQL73739.1"/>
    <property type="molecule type" value="Genomic_DNA"/>
</dbReference>
<organism evidence="3 4">
    <name type="scientific">Colocasia esculenta</name>
    <name type="common">Wild taro</name>
    <name type="synonym">Arum esculentum</name>
    <dbReference type="NCBI Taxonomy" id="4460"/>
    <lineage>
        <taxon>Eukaryota</taxon>
        <taxon>Viridiplantae</taxon>
        <taxon>Streptophyta</taxon>
        <taxon>Embryophyta</taxon>
        <taxon>Tracheophyta</taxon>
        <taxon>Spermatophyta</taxon>
        <taxon>Magnoliopsida</taxon>
        <taxon>Liliopsida</taxon>
        <taxon>Araceae</taxon>
        <taxon>Aroideae</taxon>
        <taxon>Colocasieae</taxon>
        <taxon>Colocasia</taxon>
    </lineage>
</organism>
<dbReference type="Pfam" id="PF13041">
    <property type="entry name" value="PPR_2"/>
    <property type="match status" value="1"/>
</dbReference>
<dbReference type="Proteomes" id="UP000652761">
    <property type="component" value="Unassembled WGS sequence"/>
</dbReference>
<dbReference type="NCBIfam" id="TIGR00756">
    <property type="entry name" value="PPR"/>
    <property type="match status" value="2"/>
</dbReference>
<evidence type="ECO:0008006" key="5">
    <source>
        <dbReference type="Google" id="ProtNLM"/>
    </source>
</evidence>
<evidence type="ECO:0000313" key="4">
    <source>
        <dbReference type="Proteomes" id="UP000652761"/>
    </source>
</evidence>
<dbReference type="GO" id="GO:0009451">
    <property type="term" value="P:RNA modification"/>
    <property type="evidence" value="ECO:0007669"/>
    <property type="project" value="InterPro"/>
</dbReference>
<dbReference type="InterPro" id="IPR011990">
    <property type="entry name" value="TPR-like_helical_dom_sf"/>
</dbReference>
<dbReference type="OrthoDB" id="1937707at2759"/>